<feature type="coiled-coil region" evidence="3">
    <location>
        <begin position="72"/>
        <end position="113"/>
    </location>
</feature>
<dbReference type="OrthoDB" id="10020990at2759"/>
<name>A0A9J7MMC1_BRAFL</name>
<feature type="compositionally biased region" description="Basic and acidic residues" evidence="4">
    <location>
        <begin position="1"/>
        <end position="15"/>
    </location>
</feature>
<protein>
    <submittedName>
        <fullName evidence="8">Uncharacterized protein LOC118413010</fullName>
    </submittedName>
</protein>
<organism evidence="7 8">
    <name type="scientific">Branchiostoma floridae</name>
    <name type="common">Florida lancelet</name>
    <name type="synonym">Amphioxus</name>
    <dbReference type="NCBI Taxonomy" id="7739"/>
    <lineage>
        <taxon>Eukaryota</taxon>
        <taxon>Metazoa</taxon>
        <taxon>Chordata</taxon>
        <taxon>Cephalochordata</taxon>
        <taxon>Leptocardii</taxon>
        <taxon>Amphioxiformes</taxon>
        <taxon>Branchiostomatidae</taxon>
        <taxon>Branchiostoma</taxon>
    </lineage>
</organism>
<evidence type="ECO:0000313" key="7">
    <source>
        <dbReference type="Proteomes" id="UP000001554"/>
    </source>
</evidence>
<feature type="compositionally biased region" description="Polar residues" evidence="4">
    <location>
        <begin position="157"/>
        <end position="172"/>
    </location>
</feature>
<dbReference type="OMA" id="XVINTSS"/>
<gene>
    <name evidence="8" type="primary">LOC118413010</name>
</gene>
<evidence type="ECO:0000313" key="8">
    <source>
        <dbReference type="RefSeq" id="XP_035672019.1"/>
    </source>
</evidence>
<sequence length="427" mass="48695">MERVQKQKKGTRQDDPEPYNDLGRRDNTENISEHASTESEQSCCYSNDHSYAASKEEAQSPVPDSCECVKTCKLCKRAYKDLQHRNQELETEVKELKEELKTVKESAKNSKQVRYDIEQIKDSDTKMSLHTGLTYAIFMWVFNIVASKLPNLQYHKGSSSATPKSYQTTNKQKPGPKRFLTPQNELLMVLMKLRQNFVEDFLAHLFCCSTTLVSQILSTWLPLLALELSPLIYWPTQHELKLYYPDCFKKYKNVRAIIDCTEIEVQRPSLAKANGQIFSNYKNRPTLKVFIACTPAGTVSFVSKSAGGKMSDKEIVSRSNLVEGFDFGDTLLADRGFNIQDLLLDKGVTLVIPPFLKKKNQFAESENRRTKSVANARIHIERVIGRIKHFKVMKGPIPLNMRDLFDNVVIVVCALTNLQPKIVPLKC</sequence>
<dbReference type="GO" id="GO:0046872">
    <property type="term" value="F:metal ion binding"/>
    <property type="evidence" value="ECO:0007669"/>
    <property type="project" value="UniProtKB-KW"/>
</dbReference>
<feature type="domain" description="Transposase Helix-turn-helix" evidence="6">
    <location>
        <begin position="180"/>
        <end position="230"/>
    </location>
</feature>
<keyword evidence="3" id="KW-0175">Coiled coil</keyword>
<keyword evidence="7" id="KW-1185">Reference proteome</keyword>
<dbReference type="Pfam" id="PF13359">
    <property type="entry name" value="DDE_Tnp_4"/>
    <property type="match status" value="1"/>
</dbReference>
<evidence type="ECO:0000256" key="2">
    <source>
        <dbReference type="ARBA" id="ARBA00022723"/>
    </source>
</evidence>
<evidence type="ECO:0000256" key="3">
    <source>
        <dbReference type="SAM" id="Coils"/>
    </source>
</evidence>
<proteinExistence type="predicted"/>
<evidence type="ECO:0000259" key="6">
    <source>
        <dbReference type="Pfam" id="PF13613"/>
    </source>
</evidence>
<feature type="region of interest" description="Disordered" evidence="4">
    <location>
        <begin position="1"/>
        <end position="44"/>
    </location>
</feature>
<dbReference type="PANTHER" id="PTHR23080:SF143">
    <property type="entry name" value="SI:DKEY-56D12.4"/>
    <property type="match status" value="1"/>
</dbReference>
<keyword evidence="2" id="KW-0479">Metal-binding</keyword>
<dbReference type="Proteomes" id="UP000001554">
    <property type="component" value="Chromosome 4"/>
</dbReference>
<dbReference type="InterPro" id="IPR027805">
    <property type="entry name" value="Transposase_HTH_dom"/>
</dbReference>
<reference evidence="7" key="1">
    <citation type="journal article" date="2020" name="Nat. Ecol. Evol.">
        <title>Deeply conserved synteny resolves early events in vertebrate evolution.</title>
        <authorList>
            <person name="Simakov O."/>
            <person name="Marletaz F."/>
            <person name="Yue J.X."/>
            <person name="O'Connell B."/>
            <person name="Jenkins J."/>
            <person name="Brandt A."/>
            <person name="Calef R."/>
            <person name="Tung C.H."/>
            <person name="Huang T.K."/>
            <person name="Schmutz J."/>
            <person name="Satoh N."/>
            <person name="Yu J.K."/>
            <person name="Putnam N.H."/>
            <person name="Green R.E."/>
            <person name="Rokhsar D.S."/>
        </authorList>
    </citation>
    <scope>NUCLEOTIDE SEQUENCE [LARGE SCALE GENOMIC DNA]</scope>
    <source>
        <strain evidence="7">S238N-H82</strain>
    </source>
</reference>
<dbReference type="Pfam" id="PF13613">
    <property type="entry name" value="HTH_Tnp_4"/>
    <property type="match status" value="1"/>
</dbReference>
<dbReference type="RefSeq" id="XP_035672019.1">
    <property type="nucleotide sequence ID" value="XM_035816126.1"/>
</dbReference>
<dbReference type="AlphaFoldDB" id="A0A9J7MMC1"/>
<feature type="domain" description="DDE Tnp4" evidence="5">
    <location>
        <begin position="258"/>
        <end position="417"/>
    </location>
</feature>
<feature type="compositionally biased region" description="Basic and acidic residues" evidence="4">
    <location>
        <begin position="22"/>
        <end position="37"/>
    </location>
</feature>
<evidence type="ECO:0000256" key="4">
    <source>
        <dbReference type="SAM" id="MobiDB-lite"/>
    </source>
</evidence>
<accession>A0A9J7MMC1</accession>
<reference evidence="8" key="2">
    <citation type="submission" date="2025-08" db="UniProtKB">
        <authorList>
            <consortium name="RefSeq"/>
        </authorList>
    </citation>
    <scope>IDENTIFICATION</scope>
    <source>
        <strain evidence="8">S238N-H82</strain>
        <tissue evidence="8">Testes</tissue>
    </source>
</reference>
<evidence type="ECO:0000259" key="5">
    <source>
        <dbReference type="Pfam" id="PF13359"/>
    </source>
</evidence>
<evidence type="ECO:0000256" key="1">
    <source>
        <dbReference type="ARBA" id="ARBA00001968"/>
    </source>
</evidence>
<dbReference type="GeneID" id="118413010"/>
<feature type="region of interest" description="Disordered" evidence="4">
    <location>
        <begin position="157"/>
        <end position="177"/>
    </location>
</feature>
<comment type="cofactor">
    <cofactor evidence="1">
        <name>a divalent metal cation</name>
        <dbReference type="ChEBI" id="CHEBI:60240"/>
    </cofactor>
</comment>
<dbReference type="PANTHER" id="PTHR23080">
    <property type="entry name" value="THAP DOMAIN PROTEIN"/>
    <property type="match status" value="1"/>
</dbReference>
<dbReference type="KEGG" id="bfo:118413010"/>
<dbReference type="InterPro" id="IPR027806">
    <property type="entry name" value="HARBI1_dom"/>
</dbReference>